<protein>
    <recommendedName>
        <fullName evidence="3">DUF1320 domain-containing protein</fullName>
    </recommendedName>
</protein>
<dbReference type="EMBL" id="BAABJX010000016">
    <property type="protein sequence ID" value="GAA4825530.1"/>
    <property type="molecule type" value="Genomic_DNA"/>
</dbReference>
<keyword evidence="2" id="KW-1185">Reference proteome</keyword>
<evidence type="ECO:0000313" key="2">
    <source>
        <dbReference type="Proteomes" id="UP001500298"/>
    </source>
</evidence>
<organism evidence="1 2">
    <name type="scientific">Algivirga pacifica</name>
    <dbReference type="NCBI Taxonomy" id="1162670"/>
    <lineage>
        <taxon>Bacteria</taxon>
        <taxon>Pseudomonadati</taxon>
        <taxon>Bacteroidota</taxon>
        <taxon>Cytophagia</taxon>
        <taxon>Cytophagales</taxon>
        <taxon>Flammeovirgaceae</taxon>
        <taxon>Algivirga</taxon>
    </lineage>
</organism>
<evidence type="ECO:0000313" key="1">
    <source>
        <dbReference type="EMBL" id="GAA4825530.1"/>
    </source>
</evidence>
<gene>
    <name evidence="1" type="ORF">GCM10023331_07500</name>
</gene>
<dbReference type="RefSeq" id="WP_345369323.1">
    <property type="nucleotide sequence ID" value="NZ_BAABJX010000016.1"/>
</dbReference>
<evidence type="ECO:0008006" key="3">
    <source>
        <dbReference type="Google" id="ProtNLM"/>
    </source>
</evidence>
<accession>A0ABP9D1W6</accession>
<name>A0ABP9D1W6_9BACT</name>
<proteinExistence type="predicted"/>
<comment type="caution">
    <text evidence="1">The sequence shown here is derived from an EMBL/GenBank/DDBJ whole genome shotgun (WGS) entry which is preliminary data.</text>
</comment>
<sequence>MIRYLIPSDYNMQLQSEIRTFLHGTSDTRMLQSESAALSQVKSYLMGRYDVAKVFPKLFLFQDGVSYSAEDYCFFKGELEDDTAYKVYRCLQDTAGETPLDTDYWEEDDPRDSLVVMYSIDIALYHAYSAFAMGDVPAHRKQRFDEAMEWLAGVAQGQIEADLPRKEITEGNPFISLRYGSHLREDHRY</sequence>
<reference evidence="2" key="1">
    <citation type="journal article" date="2019" name="Int. J. Syst. Evol. Microbiol.">
        <title>The Global Catalogue of Microorganisms (GCM) 10K type strain sequencing project: providing services to taxonomists for standard genome sequencing and annotation.</title>
        <authorList>
            <consortium name="The Broad Institute Genomics Platform"/>
            <consortium name="The Broad Institute Genome Sequencing Center for Infectious Disease"/>
            <person name="Wu L."/>
            <person name="Ma J."/>
        </authorList>
    </citation>
    <scope>NUCLEOTIDE SEQUENCE [LARGE SCALE GENOMIC DNA]</scope>
    <source>
        <strain evidence="2">JCM 18326</strain>
    </source>
</reference>
<dbReference type="Proteomes" id="UP001500298">
    <property type="component" value="Unassembled WGS sequence"/>
</dbReference>